<evidence type="ECO:0000256" key="7">
    <source>
        <dbReference type="ARBA" id="ARBA00035517"/>
    </source>
</evidence>
<name>A0A2S6I2W9_9BACT</name>
<evidence type="ECO:0000256" key="2">
    <source>
        <dbReference type="ARBA" id="ARBA00022737"/>
    </source>
</evidence>
<dbReference type="AlphaFoldDB" id="A0A2S6I2W9"/>
<dbReference type="SMART" id="SM00316">
    <property type="entry name" value="S1"/>
    <property type="match status" value="6"/>
</dbReference>
<dbReference type="InterPro" id="IPR012340">
    <property type="entry name" value="NA-bd_OB-fold"/>
</dbReference>
<feature type="region of interest" description="Disordered" evidence="8">
    <location>
        <begin position="668"/>
        <end position="714"/>
    </location>
</feature>
<feature type="compositionally biased region" description="Acidic residues" evidence="8">
    <location>
        <begin position="1"/>
        <end position="18"/>
    </location>
</feature>
<dbReference type="PROSITE" id="PS50126">
    <property type="entry name" value="S1"/>
    <property type="match status" value="6"/>
</dbReference>
<keyword evidence="4 10" id="KW-0689">Ribosomal protein</keyword>
<dbReference type="CDD" id="cd05687">
    <property type="entry name" value="S1_RPS1_repeat_ec1_hs1"/>
    <property type="match status" value="1"/>
</dbReference>
<dbReference type="PANTHER" id="PTHR10724">
    <property type="entry name" value="30S RIBOSOMAL PROTEIN S1"/>
    <property type="match status" value="1"/>
</dbReference>
<dbReference type="FunFam" id="2.40.50.140:FF:000110">
    <property type="entry name" value="30S ribosomal protein S1"/>
    <property type="match status" value="1"/>
</dbReference>
<dbReference type="InterPro" id="IPR050437">
    <property type="entry name" value="Ribos_protein_bS1-like"/>
</dbReference>
<dbReference type="EMBL" id="PTJC01000006">
    <property type="protein sequence ID" value="PPK85515.1"/>
    <property type="molecule type" value="Genomic_DNA"/>
</dbReference>
<dbReference type="OrthoDB" id="9804077at2"/>
<evidence type="ECO:0000256" key="1">
    <source>
        <dbReference type="ARBA" id="ARBA00006767"/>
    </source>
</evidence>
<feature type="domain" description="S1 motif" evidence="9">
    <location>
        <begin position="499"/>
        <end position="569"/>
    </location>
</feature>
<keyword evidence="2" id="KW-0677">Repeat</keyword>
<dbReference type="GO" id="GO:0003729">
    <property type="term" value="F:mRNA binding"/>
    <property type="evidence" value="ECO:0007669"/>
    <property type="project" value="TreeGrafter"/>
</dbReference>
<dbReference type="NCBIfam" id="NF004953">
    <property type="entry name" value="PRK06299.1-3"/>
    <property type="match status" value="1"/>
</dbReference>
<dbReference type="FunFam" id="2.40.50.140:FF:000011">
    <property type="entry name" value="30S ribosomal protein S1"/>
    <property type="match status" value="1"/>
</dbReference>
<gene>
    <name evidence="10" type="ORF">CLV84_2415</name>
</gene>
<dbReference type="Gene3D" id="2.40.50.140">
    <property type="entry name" value="Nucleic acid-binding proteins"/>
    <property type="match status" value="6"/>
</dbReference>
<keyword evidence="3" id="KW-0694">RNA-binding</keyword>
<feature type="domain" description="S1 motif" evidence="9">
    <location>
        <begin position="160"/>
        <end position="222"/>
    </location>
</feature>
<dbReference type="PANTHER" id="PTHR10724:SF7">
    <property type="entry name" value="SMALL RIBOSOMAL SUBUNIT PROTEIN BS1C"/>
    <property type="match status" value="1"/>
</dbReference>
<evidence type="ECO:0000256" key="3">
    <source>
        <dbReference type="ARBA" id="ARBA00022884"/>
    </source>
</evidence>
<feature type="domain" description="S1 motif" evidence="9">
    <location>
        <begin position="240"/>
        <end position="306"/>
    </location>
</feature>
<dbReference type="SUPFAM" id="SSF50249">
    <property type="entry name" value="Nucleic acid-binding proteins"/>
    <property type="match status" value="6"/>
</dbReference>
<dbReference type="GO" id="GO:0006412">
    <property type="term" value="P:translation"/>
    <property type="evidence" value="ECO:0007669"/>
    <property type="project" value="TreeGrafter"/>
</dbReference>
<dbReference type="CDD" id="cd05688">
    <property type="entry name" value="S1_RPS1_repeat_ec3"/>
    <property type="match status" value="1"/>
</dbReference>
<evidence type="ECO:0000313" key="11">
    <source>
        <dbReference type="Proteomes" id="UP000237662"/>
    </source>
</evidence>
<dbReference type="InterPro" id="IPR035104">
    <property type="entry name" value="Ribosomal_protein_S1-like"/>
</dbReference>
<dbReference type="Pfam" id="PF00575">
    <property type="entry name" value="S1"/>
    <property type="match status" value="6"/>
</dbReference>
<dbReference type="InterPro" id="IPR003029">
    <property type="entry name" value="S1_domain"/>
</dbReference>
<organism evidence="10 11">
    <name type="scientific">Neolewinella xylanilytica</name>
    <dbReference type="NCBI Taxonomy" id="1514080"/>
    <lineage>
        <taxon>Bacteria</taxon>
        <taxon>Pseudomonadati</taxon>
        <taxon>Bacteroidota</taxon>
        <taxon>Saprospiria</taxon>
        <taxon>Saprospirales</taxon>
        <taxon>Lewinellaceae</taxon>
        <taxon>Neolewinella</taxon>
    </lineage>
</organism>
<evidence type="ECO:0000259" key="9">
    <source>
        <dbReference type="PROSITE" id="PS50126"/>
    </source>
</evidence>
<feature type="domain" description="S1 motif" evidence="9">
    <location>
        <begin position="586"/>
        <end position="651"/>
    </location>
</feature>
<dbReference type="RefSeq" id="WP_104420012.1">
    <property type="nucleotide sequence ID" value="NZ_PTJC01000006.1"/>
</dbReference>
<keyword evidence="5" id="KW-0687">Ribonucleoprotein</keyword>
<feature type="domain" description="S1 motif" evidence="9">
    <location>
        <begin position="412"/>
        <end position="482"/>
    </location>
</feature>
<keyword evidence="11" id="KW-1185">Reference proteome</keyword>
<protein>
    <recommendedName>
        <fullName evidence="6">Small ribosomal subunit protein bS1</fullName>
    </recommendedName>
    <alternativeName>
        <fullName evidence="7">30S ribosomal protein S1</fullName>
    </alternativeName>
</protein>
<reference evidence="10 11" key="1">
    <citation type="submission" date="2018-02" db="EMBL/GenBank/DDBJ databases">
        <title>Genomic Encyclopedia of Archaeal and Bacterial Type Strains, Phase II (KMG-II): from individual species to whole genera.</title>
        <authorList>
            <person name="Goeker M."/>
        </authorList>
    </citation>
    <scope>NUCLEOTIDE SEQUENCE [LARGE SCALE GENOMIC DNA]</scope>
    <source>
        <strain evidence="10 11">DSM 29526</strain>
    </source>
</reference>
<dbReference type="Proteomes" id="UP000237662">
    <property type="component" value="Unassembled WGS sequence"/>
</dbReference>
<sequence>MQVDDDKDPQDGTTEETSTDSITPEAKQSIEDQATPTKEEVTPEITEAQSKIKPGRQATDDDVASANDDAEDSLDDDDSEAERKAKVIRKESTRVSVALTEEVKEEAVEIDEADQSGATGAAHDAFAWDAIAKIDNRYSASEREAMEKEYEASMTNIQEAEIMSAKVSAIIDGDVILDLNYKSDGLLPLSEFRDQNVEVGSTVEVYVEQQEDEKGQLVLSRRKAKLLRAWDRIRDSYTNGTVINGKVISKTKGGLIADCGGLETFLPGSQIDIKPIVDYDAYVGKTMEFKVVKINETIKNAVVSHKALIESDLAEQREAIIASLERGQVLEGIVKNITDFGAFLDLGGVDGLLYITDISWGRINHPSDVLELNQKVNVAVLDFDENKKRISLGLKQLQPHPWEVLDDNVTEGSTVEGRVVNIEDYGAFLEIMPGVEGLVHVSEVSWSNQPINAREYFTVGETRNAKVVTIDRDDRKMSLSIKQLQQDPWDNIFENFSVGSKHTGKVKNLTPYGVFVELNDGIGGMIHISDLSWTKRFGHPSEFTKVGDEIDVTVLEVDDHNRKMSLGHKQLEENPWDSFESVFPEGSYHEATVLRKDDRGAIVQMPYGLEAYAPIKLMRKEDGSIAEVDETLTVKVIEFDRDQKKLMVSHSRYVNDIRREAKDTVVRERREEQQYTRKAVKQTNASNERSTLGDLSAFEQLREQLNNEDEDDEN</sequence>
<evidence type="ECO:0000256" key="4">
    <source>
        <dbReference type="ARBA" id="ARBA00022980"/>
    </source>
</evidence>
<evidence type="ECO:0000313" key="10">
    <source>
        <dbReference type="EMBL" id="PPK85515.1"/>
    </source>
</evidence>
<dbReference type="GO" id="GO:0003735">
    <property type="term" value="F:structural constituent of ribosome"/>
    <property type="evidence" value="ECO:0007669"/>
    <property type="project" value="TreeGrafter"/>
</dbReference>
<feature type="region of interest" description="Disordered" evidence="8">
    <location>
        <begin position="1"/>
        <end position="82"/>
    </location>
</feature>
<accession>A0A2S6I2W9</accession>
<evidence type="ECO:0000256" key="5">
    <source>
        <dbReference type="ARBA" id="ARBA00023274"/>
    </source>
</evidence>
<dbReference type="GO" id="GO:0022627">
    <property type="term" value="C:cytosolic small ribosomal subunit"/>
    <property type="evidence" value="ECO:0007669"/>
    <property type="project" value="TreeGrafter"/>
</dbReference>
<dbReference type="PRINTS" id="PR00681">
    <property type="entry name" value="RIBOSOMALS1"/>
</dbReference>
<feature type="compositionally biased region" description="Acidic residues" evidence="8">
    <location>
        <begin position="60"/>
        <end position="80"/>
    </location>
</feature>
<comment type="caution">
    <text evidence="10">The sequence shown here is derived from an EMBL/GenBank/DDBJ whole genome shotgun (WGS) entry which is preliminary data.</text>
</comment>
<feature type="compositionally biased region" description="Polar residues" evidence="8">
    <location>
        <begin position="681"/>
        <end position="690"/>
    </location>
</feature>
<dbReference type="CDD" id="cd04465">
    <property type="entry name" value="S1_RPS1_repeat_ec2_hs2"/>
    <property type="match status" value="1"/>
</dbReference>
<feature type="domain" description="S1 motif" evidence="9">
    <location>
        <begin position="327"/>
        <end position="395"/>
    </location>
</feature>
<comment type="similarity">
    <text evidence="1">Belongs to the bacterial ribosomal protein bS1 family.</text>
</comment>
<evidence type="ECO:0000256" key="6">
    <source>
        <dbReference type="ARBA" id="ARBA00035293"/>
    </source>
</evidence>
<evidence type="ECO:0000256" key="8">
    <source>
        <dbReference type="SAM" id="MobiDB-lite"/>
    </source>
</evidence>
<proteinExistence type="inferred from homology"/>